<evidence type="ECO:0000313" key="1">
    <source>
        <dbReference type="EMBL" id="KAL2330708.1"/>
    </source>
</evidence>
<accession>A0ABD1M573</accession>
<dbReference type="EMBL" id="JBGMDY010000006">
    <property type="protein sequence ID" value="KAL2330708.1"/>
    <property type="molecule type" value="Genomic_DNA"/>
</dbReference>
<organism evidence="1 2">
    <name type="scientific">Flemingia macrophylla</name>
    <dbReference type="NCBI Taxonomy" id="520843"/>
    <lineage>
        <taxon>Eukaryota</taxon>
        <taxon>Viridiplantae</taxon>
        <taxon>Streptophyta</taxon>
        <taxon>Embryophyta</taxon>
        <taxon>Tracheophyta</taxon>
        <taxon>Spermatophyta</taxon>
        <taxon>Magnoliopsida</taxon>
        <taxon>eudicotyledons</taxon>
        <taxon>Gunneridae</taxon>
        <taxon>Pentapetalae</taxon>
        <taxon>rosids</taxon>
        <taxon>fabids</taxon>
        <taxon>Fabales</taxon>
        <taxon>Fabaceae</taxon>
        <taxon>Papilionoideae</taxon>
        <taxon>50 kb inversion clade</taxon>
        <taxon>NPAAA clade</taxon>
        <taxon>indigoferoid/millettioid clade</taxon>
        <taxon>Phaseoleae</taxon>
        <taxon>Flemingia</taxon>
    </lineage>
</organism>
<protein>
    <submittedName>
        <fullName evidence="1">Uncharacterized protein</fullName>
    </submittedName>
</protein>
<reference evidence="1 2" key="1">
    <citation type="submission" date="2024-08" db="EMBL/GenBank/DDBJ databases">
        <title>Insights into the chromosomal genome structure of Flemingia macrophylla.</title>
        <authorList>
            <person name="Ding Y."/>
            <person name="Zhao Y."/>
            <person name="Bi W."/>
            <person name="Wu M."/>
            <person name="Zhao G."/>
            <person name="Gong Y."/>
            <person name="Li W."/>
            <person name="Zhang P."/>
        </authorList>
    </citation>
    <scope>NUCLEOTIDE SEQUENCE [LARGE SCALE GENOMIC DNA]</scope>
    <source>
        <strain evidence="1">DYQJB</strain>
        <tissue evidence="1">Leaf</tissue>
    </source>
</reference>
<name>A0ABD1M573_9FABA</name>
<keyword evidence="2" id="KW-1185">Reference proteome</keyword>
<proteinExistence type="predicted"/>
<sequence length="128" mass="14446">MELLVRYVYPVLLGYAKANIIFYLKIGEDDEIAKPLNKQSIPLTFDDGTPISKSEIYASVYRSILKLIEIYDGFGVVRIAIRAHFKDDINEPPPFKEELLEEAISECIKPASGEIDITNLPVKNLSKT</sequence>
<gene>
    <name evidence="1" type="ORF">Fmac_018289</name>
</gene>
<evidence type="ECO:0000313" key="2">
    <source>
        <dbReference type="Proteomes" id="UP001603857"/>
    </source>
</evidence>
<comment type="caution">
    <text evidence="1">The sequence shown here is derived from an EMBL/GenBank/DDBJ whole genome shotgun (WGS) entry which is preliminary data.</text>
</comment>
<dbReference type="Proteomes" id="UP001603857">
    <property type="component" value="Unassembled WGS sequence"/>
</dbReference>
<dbReference type="AlphaFoldDB" id="A0ABD1M573"/>